<gene>
    <name evidence="1" type="ORF">ACFO8L_25185</name>
</gene>
<dbReference type="Proteomes" id="UP001595891">
    <property type="component" value="Unassembled WGS sequence"/>
</dbReference>
<dbReference type="RefSeq" id="WP_262844219.1">
    <property type="nucleotide sequence ID" value="NZ_JANZYP010000026.1"/>
</dbReference>
<reference evidence="2" key="1">
    <citation type="journal article" date="2019" name="Int. J. Syst. Evol. Microbiol.">
        <title>The Global Catalogue of Microorganisms (GCM) 10K type strain sequencing project: providing services to taxonomists for standard genome sequencing and annotation.</title>
        <authorList>
            <consortium name="The Broad Institute Genomics Platform"/>
            <consortium name="The Broad Institute Genome Sequencing Center for Infectious Disease"/>
            <person name="Wu L."/>
            <person name="Ma J."/>
        </authorList>
    </citation>
    <scope>NUCLEOTIDE SEQUENCE [LARGE SCALE GENOMIC DNA]</scope>
    <source>
        <strain evidence="2">CCUG 49560</strain>
    </source>
</reference>
<evidence type="ECO:0008006" key="3">
    <source>
        <dbReference type="Google" id="ProtNLM"/>
    </source>
</evidence>
<evidence type="ECO:0000313" key="2">
    <source>
        <dbReference type="Proteomes" id="UP001595891"/>
    </source>
</evidence>
<accession>A0ABV9EN19</accession>
<protein>
    <recommendedName>
        <fullName evidence="3">Transposase</fullName>
    </recommendedName>
</protein>
<organism evidence="1 2">
    <name type="scientific">Sphaerisporangium corydalis</name>
    <dbReference type="NCBI Taxonomy" id="1441875"/>
    <lineage>
        <taxon>Bacteria</taxon>
        <taxon>Bacillati</taxon>
        <taxon>Actinomycetota</taxon>
        <taxon>Actinomycetes</taxon>
        <taxon>Streptosporangiales</taxon>
        <taxon>Streptosporangiaceae</taxon>
        <taxon>Sphaerisporangium</taxon>
    </lineage>
</organism>
<keyword evidence="2" id="KW-1185">Reference proteome</keyword>
<name>A0ABV9EN19_9ACTN</name>
<proteinExistence type="predicted"/>
<comment type="caution">
    <text evidence="1">The sequence shown here is derived from an EMBL/GenBank/DDBJ whole genome shotgun (WGS) entry which is preliminary data.</text>
</comment>
<evidence type="ECO:0000313" key="1">
    <source>
        <dbReference type="EMBL" id="MFC4589409.1"/>
    </source>
</evidence>
<sequence length="59" mass="6615">MKRLTAVPEFVPRHKVRDIRSGRRRKPAHDASVPIVVNLQAYAGRNVIRFPRSGPTPAA</sequence>
<dbReference type="EMBL" id="JBHSFN010000016">
    <property type="protein sequence ID" value="MFC4589409.1"/>
    <property type="molecule type" value="Genomic_DNA"/>
</dbReference>